<feature type="transmembrane region" description="Helical" evidence="1">
    <location>
        <begin position="21"/>
        <end position="46"/>
    </location>
</feature>
<sequence length="128" mass="14151">MSSFLRAFTSIFYTCPDANRSAMAVGLCIIFLVVLPTFFGCLYYHLCRRGAGIVSVPITVELDSRPHSHTIKETSGLVSLISCLRRIGVIFCAICSCPEQMPMIPTANGLQKPIIPLPDFLSRLLDKR</sequence>
<keyword evidence="1" id="KW-0472">Membrane</keyword>
<accession>A0A448WV29</accession>
<dbReference type="AlphaFoldDB" id="A0A448WV29"/>
<gene>
    <name evidence="2" type="ORF">PXEA_LOCUS14350</name>
</gene>
<dbReference type="EMBL" id="CAAALY010048554">
    <property type="protein sequence ID" value="VEL20910.1"/>
    <property type="molecule type" value="Genomic_DNA"/>
</dbReference>
<keyword evidence="3" id="KW-1185">Reference proteome</keyword>
<dbReference type="Proteomes" id="UP000784294">
    <property type="component" value="Unassembled WGS sequence"/>
</dbReference>
<keyword evidence="1" id="KW-1133">Transmembrane helix</keyword>
<evidence type="ECO:0000256" key="1">
    <source>
        <dbReference type="SAM" id="Phobius"/>
    </source>
</evidence>
<evidence type="ECO:0000313" key="3">
    <source>
        <dbReference type="Proteomes" id="UP000784294"/>
    </source>
</evidence>
<organism evidence="2 3">
    <name type="scientific">Protopolystoma xenopodis</name>
    <dbReference type="NCBI Taxonomy" id="117903"/>
    <lineage>
        <taxon>Eukaryota</taxon>
        <taxon>Metazoa</taxon>
        <taxon>Spiralia</taxon>
        <taxon>Lophotrochozoa</taxon>
        <taxon>Platyhelminthes</taxon>
        <taxon>Monogenea</taxon>
        <taxon>Polyopisthocotylea</taxon>
        <taxon>Polystomatidea</taxon>
        <taxon>Polystomatidae</taxon>
        <taxon>Protopolystoma</taxon>
    </lineage>
</organism>
<reference evidence="2" key="1">
    <citation type="submission" date="2018-11" db="EMBL/GenBank/DDBJ databases">
        <authorList>
            <consortium name="Pathogen Informatics"/>
        </authorList>
    </citation>
    <scope>NUCLEOTIDE SEQUENCE</scope>
</reference>
<keyword evidence="1" id="KW-0812">Transmembrane</keyword>
<name>A0A448WV29_9PLAT</name>
<protein>
    <submittedName>
        <fullName evidence="2">Uncharacterized protein</fullName>
    </submittedName>
</protein>
<proteinExistence type="predicted"/>
<comment type="caution">
    <text evidence="2">The sequence shown here is derived from an EMBL/GenBank/DDBJ whole genome shotgun (WGS) entry which is preliminary data.</text>
</comment>
<evidence type="ECO:0000313" key="2">
    <source>
        <dbReference type="EMBL" id="VEL20910.1"/>
    </source>
</evidence>